<evidence type="ECO:0000256" key="3">
    <source>
        <dbReference type="ARBA" id="ARBA00022614"/>
    </source>
</evidence>
<dbReference type="InterPro" id="IPR029487">
    <property type="entry name" value="NEL_dom"/>
</dbReference>
<name>A0A1H1FT20_9PSED</name>
<accession>A0A1H1FT20</accession>
<feature type="compositionally biased region" description="Polar residues" evidence="7">
    <location>
        <begin position="512"/>
        <end position="530"/>
    </location>
</feature>
<dbReference type="Pfam" id="PF20178">
    <property type="entry name" value="ToxA_N"/>
    <property type="match status" value="1"/>
</dbReference>
<evidence type="ECO:0000313" key="9">
    <source>
        <dbReference type="EMBL" id="SDR04162.1"/>
    </source>
</evidence>
<dbReference type="Proteomes" id="UP000199570">
    <property type="component" value="Unassembled WGS sequence"/>
</dbReference>
<evidence type="ECO:0000256" key="2">
    <source>
        <dbReference type="ARBA" id="ARBA00012483"/>
    </source>
</evidence>
<dbReference type="PANTHER" id="PTHR48051:SF1">
    <property type="entry name" value="RAS SUPPRESSOR PROTEIN 1"/>
    <property type="match status" value="1"/>
</dbReference>
<dbReference type="GO" id="GO:0005576">
    <property type="term" value="C:extracellular region"/>
    <property type="evidence" value="ECO:0007669"/>
    <property type="project" value="UniProtKB-UniRule"/>
</dbReference>
<evidence type="ECO:0000259" key="8">
    <source>
        <dbReference type="PROSITE" id="PS52053"/>
    </source>
</evidence>
<dbReference type="GO" id="GO:0061630">
    <property type="term" value="F:ubiquitin protein ligase activity"/>
    <property type="evidence" value="ECO:0007669"/>
    <property type="project" value="UniProtKB-EC"/>
</dbReference>
<organism evidence="9 10">
    <name type="scientific">Pseudomonas moorei</name>
    <dbReference type="NCBI Taxonomy" id="395599"/>
    <lineage>
        <taxon>Bacteria</taxon>
        <taxon>Pseudomonadati</taxon>
        <taxon>Pseudomonadota</taxon>
        <taxon>Gammaproteobacteria</taxon>
        <taxon>Pseudomonadales</taxon>
        <taxon>Pseudomonadaceae</taxon>
        <taxon>Pseudomonas</taxon>
    </lineage>
</organism>
<dbReference type="EMBL" id="FNKJ01000003">
    <property type="protein sequence ID" value="SDR04162.1"/>
    <property type="molecule type" value="Genomic_DNA"/>
</dbReference>
<evidence type="ECO:0000256" key="6">
    <source>
        <dbReference type="PROSITE-ProRule" id="PRU01398"/>
    </source>
</evidence>
<feature type="region of interest" description="Disordered" evidence="7">
    <location>
        <begin position="499"/>
        <end position="530"/>
    </location>
</feature>
<keyword evidence="6" id="KW-0833">Ubl conjugation pathway</keyword>
<keyword evidence="6" id="KW-0964">Secreted</keyword>
<keyword evidence="10" id="KW-1185">Reference proteome</keyword>
<dbReference type="OrthoDB" id="7022734at2"/>
<dbReference type="PROSITE" id="PS52053">
    <property type="entry name" value="NEL"/>
    <property type="match status" value="1"/>
</dbReference>
<dbReference type="PANTHER" id="PTHR48051">
    <property type="match status" value="1"/>
</dbReference>
<reference evidence="10" key="1">
    <citation type="submission" date="2016-10" db="EMBL/GenBank/DDBJ databases">
        <authorList>
            <person name="Varghese N."/>
            <person name="Submissions S."/>
        </authorList>
    </citation>
    <scope>NUCLEOTIDE SEQUENCE [LARGE SCALE GENOMIC DNA]</scope>
    <source>
        <strain evidence="10">BS3775</strain>
    </source>
</reference>
<dbReference type="SUPFAM" id="SSF52058">
    <property type="entry name" value="L domain-like"/>
    <property type="match status" value="1"/>
</dbReference>
<evidence type="ECO:0000256" key="7">
    <source>
        <dbReference type="SAM" id="MobiDB-lite"/>
    </source>
</evidence>
<dbReference type="Pfam" id="PF14496">
    <property type="entry name" value="NEL"/>
    <property type="match status" value="1"/>
</dbReference>
<keyword evidence="9" id="KW-0436">Ligase</keyword>
<keyword evidence="4" id="KW-0677">Repeat</keyword>
<sequence length="1303" mass="145213">MNDQPRDPHIALTTTDRPMHEALNSLVSSALPQSPEQFGTQLIRKKWGEDIDPQTAHLTTLDYHYRGHPPQDGIEQGQVASSRTLVQALLSNYQTVGDGRFAETVFGLYTPPDVGPSIRIVQNVDEFADHGNGNHHTYEGIYRQTVPQVYGPTTQIALRPADFKQWVWQLNLKTRYQAYLESAWPSDEQIAGAAPCDLRTSAKAAFVMSAFLQHQEGSLTGEGLALALLACGLPARQTWEALTIAQLSAATRVHSPIVAGRLTIYRYTSTDLWCFRQHTGSRVLLYIPGNSSPLHEFVDIQHLRQWVVAQGKVAETSRALAAHFVEEDRQDGTFHAGVLTALEGMVVFPREHWLKKNAGFFNNDGFWDPQDYVGIERSPAAADPFAELVLTMKQAAMASVNNIRDDAQVNRDDLSAVVEPLVQWINRLGPLALFIPGGEGVLVLAGIIDAGYGINQAVNGDTPEKRSEGVTRTILGLLNALPLARSIAELKVEGHVAETLHESPEPSSESSIQPVTDTTLQPASAPALSSPTTRLELMRGVCTPFASFSDEVLSQIARVSTVDDDMLRLMLAGRPPTPLLADTITRFKLDRELEAIADPATRTGLFNSRYQALQHSGHEWVRLFQREYPCLPKTVVEQILDRSGVEIERPVDVAEALKVLRRLDGKAREYQQHVRLNRAYEGLYLRSIVHPESDVLALHSLVRLPGWPTSLRIEVLEGAEGGRLLDRCGPLVALDCRRLIKIADRYWPSAALKPGREGSDLFTALVDLLSVEERTALSLPAPAPAGELRLRLGERTLSRTELMLGLSRMDSKLPFETPALRGGGFPNTLQGASLSREVVRLQVRELYPDFTDAQVDELLTGAGAGAQALLERLTLQLRQLHTDLVHWIDQTVSDLDDMDLDFLAVGDEGTAGMTPQQVAAHNAEMLEHVIEYERETRRELADELMLLWQKCPPEGNKVMSEGVFAGYRLDLGFEDYHRLPVMNVRFDEVIELSMQALHLVERESLNGFLESFPNLRTLNLERIDLRLPNPDGVLEGRLPPAIRQMKRLTSLNLKSTFLTFKENTAAQLSDLVGLQNLDLSDNPLDVAPVVLGMKALRVLKLSNTGISHCPIGIVDEPFMTSLDLRHNRISRVPQAILNQAVSRDRVWLWDNPLTDEETLSRLVDHRERTGINLWLSQPGAGYGSAMPWLQEGDEMLRAARQQVWQRLAARPLGGAFLRVIDGLSLMADFQVGYLILQARVWRLLNAAEASEELWGWLRQCMEARTPDAENPFRLFTILEDRVRLYVDWVALGRPIPMANLPNP</sequence>
<dbReference type="GO" id="GO:0016567">
    <property type="term" value="P:protein ubiquitination"/>
    <property type="evidence" value="ECO:0007669"/>
    <property type="project" value="InterPro"/>
</dbReference>
<gene>
    <name evidence="9" type="ORF">SAMN04490195_2889</name>
</gene>
<evidence type="ECO:0000256" key="1">
    <source>
        <dbReference type="ARBA" id="ARBA00000900"/>
    </source>
</evidence>
<dbReference type="InterPro" id="IPR050216">
    <property type="entry name" value="LRR_domain-containing"/>
</dbReference>
<evidence type="ECO:0000256" key="4">
    <source>
        <dbReference type="ARBA" id="ARBA00022737"/>
    </source>
</evidence>
<protein>
    <recommendedName>
        <fullName evidence="2">RING-type E3 ubiquitin transferase</fullName>
        <ecNumber evidence="2">2.3.2.27</ecNumber>
    </recommendedName>
</protein>
<comment type="similarity">
    <text evidence="6">Belongs to the LRR-containing bacterial E3 ligase family.</text>
</comment>
<proteinExistence type="inferred from homology"/>
<keyword evidence="6" id="KW-1035">Host cytoplasm</keyword>
<dbReference type="InterPro" id="IPR032675">
    <property type="entry name" value="LRR_dom_sf"/>
</dbReference>
<evidence type="ECO:0000256" key="5">
    <source>
        <dbReference type="ARBA" id="ARBA00023026"/>
    </source>
</evidence>
<comment type="catalytic activity">
    <reaction evidence="1">
        <text>S-ubiquitinyl-[E2 ubiquitin-conjugating enzyme]-L-cysteine + [acceptor protein]-L-lysine = [E2 ubiquitin-conjugating enzyme]-L-cysteine + N(6)-ubiquitinyl-[acceptor protein]-L-lysine.</text>
        <dbReference type="EC" id="2.3.2.27"/>
    </reaction>
</comment>
<dbReference type="Gene3D" id="3.80.10.10">
    <property type="entry name" value="Ribonuclease Inhibitor"/>
    <property type="match status" value="1"/>
</dbReference>
<dbReference type="EC" id="2.3.2.27" evidence="2"/>
<comment type="caution">
    <text evidence="6">Lacks conserved residue(s) required for the propagation of feature annotation.</text>
</comment>
<dbReference type="GO" id="GO:0016874">
    <property type="term" value="F:ligase activity"/>
    <property type="evidence" value="ECO:0007669"/>
    <property type="project" value="UniProtKB-KW"/>
</dbReference>
<keyword evidence="3" id="KW-0433">Leucine-rich repeat</keyword>
<feature type="domain" description="NEL" evidence="8">
    <location>
        <begin position="1180"/>
        <end position="1303"/>
    </location>
</feature>
<dbReference type="InterPro" id="IPR046673">
    <property type="entry name" value="ToxA_N"/>
</dbReference>
<keyword evidence="5" id="KW-0843">Virulence</keyword>
<dbReference type="GO" id="GO:0005737">
    <property type="term" value="C:cytoplasm"/>
    <property type="evidence" value="ECO:0007669"/>
    <property type="project" value="TreeGrafter"/>
</dbReference>
<evidence type="ECO:0000313" key="10">
    <source>
        <dbReference type="Proteomes" id="UP000199570"/>
    </source>
</evidence>